<protein>
    <recommendedName>
        <fullName evidence="5">NAD(P)-binding domain-containing protein</fullName>
    </recommendedName>
</protein>
<organism evidence="3 4">
    <name type="scientific">Fusarium anthophilum</name>
    <dbReference type="NCBI Taxonomy" id="48485"/>
    <lineage>
        <taxon>Eukaryota</taxon>
        <taxon>Fungi</taxon>
        <taxon>Dikarya</taxon>
        <taxon>Ascomycota</taxon>
        <taxon>Pezizomycotina</taxon>
        <taxon>Sordariomycetes</taxon>
        <taxon>Hypocreomycetidae</taxon>
        <taxon>Hypocreales</taxon>
        <taxon>Nectriaceae</taxon>
        <taxon>Fusarium</taxon>
        <taxon>Fusarium fujikuroi species complex</taxon>
    </lineage>
</organism>
<name>A0A8H4ZWG9_9HYPO</name>
<dbReference type="InterPro" id="IPR036770">
    <property type="entry name" value="Ankyrin_rpt-contain_sf"/>
</dbReference>
<keyword evidence="1" id="KW-0040">ANK repeat</keyword>
<evidence type="ECO:0000256" key="2">
    <source>
        <dbReference type="SAM" id="MobiDB-lite"/>
    </source>
</evidence>
<dbReference type="PROSITE" id="PS50088">
    <property type="entry name" value="ANK_REPEAT"/>
    <property type="match status" value="1"/>
</dbReference>
<dbReference type="PANTHER" id="PTHR43162:SF1">
    <property type="entry name" value="PRESTALK A DIFFERENTIATION PROTEIN A"/>
    <property type="match status" value="1"/>
</dbReference>
<dbReference type="Pfam" id="PF00023">
    <property type="entry name" value="Ank"/>
    <property type="match status" value="1"/>
</dbReference>
<dbReference type="Gene3D" id="3.90.25.10">
    <property type="entry name" value="UDP-galactose 4-epimerase, domain 1"/>
    <property type="match status" value="1"/>
</dbReference>
<reference evidence="3 4" key="1">
    <citation type="journal article" date="2020" name="BMC Genomics">
        <title>Correction to: Identification and distribution of gene clusters required for synthesis of sphingolipid metabolism inhibitors in diverse species of the filamentous fungus Fusarium.</title>
        <authorList>
            <person name="Kim H.S."/>
            <person name="Lohmar J.M."/>
            <person name="Busman M."/>
            <person name="Brown D.W."/>
            <person name="Naumann T.A."/>
            <person name="Divon H.H."/>
            <person name="Lysoe E."/>
            <person name="Uhlig S."/>
            <person name="Proctor R.H."/>
        </authorList>
    </citation>
    <scope>NUCLEOTIDE SEQUENCE [LARGE SCALE GENOMIC DNA]</scope>
    <source>
        <strain evidence="3 4">NRRL 25214</strain>
    </source>
</reference>
<feature type="region of interest" description="Disordered" evidence="2">
    <location>
        <begin position="599"/>
        <end position="618"/>
    </location>
</feature>
<dbReference type="PANTHER" id="PTHR43162">
    <property type="match status" value="1"/>
</dbReference>
<dbReference type="SUPFAM" id="SSF48403">
    <property type="entry name" value="Ankyrin repeat"/>
    <property type="match status" value="1"/>
</dbReference>
<accession>A0A8H4ZWG9</accession>
<evidence type="ECO:0000313" key="3">
    <source>
        <dbReference type="EMBL" id="KAF5253592.1"/>
    </source>
</evidence>
<proteinExistence type="predicted"/>
<keyword evidence="4" id="KW-1185">Reference proteome</keyword>
<dbReference type="EMBL" id="JABEVY010000033">
    <property type="protein sequence ID" value="KAF5253592.1"/>
    <property type="molecule type" value="Genomic_DNA"/>
</dbReference>
<evidence type="ECO:0000256" key="1">
    <source>
        <dbReference type="PROSITE-ProRule" id="PRU00023"/>
    </source>
</evidence>
<comment type="caution">
    <text evidence="3">The sequence shown here is derived from an EMBL/GenBank/DDBJ whole genome shotgun (WGS) entry which is preliminary data.</text>
</comment>
<evidence type="ECO:0008006" key="5">
    <source>
        <dbReference type="Google" id="ProtNLM"/>
    </source>
</evidence>
<sequence>MKIFLENELLDAIRENDEDLVESLLQRGANPNAGLLLGGECSLSLALRIGNERVLDHILQYGKGKFQYTVEKSESPWKTKLMVVVEWCGFKVMDVLLKAVAERFTNLANLPTFQALFDPCLWYFSPTLTAWETLLSCIETWRKTSEADKIADFSSAIYSLGIYKMVLPTRTFLYMHLIPHVTVAFCRLTTVILANTKFGCRRTHQAEATEREAREYYFQLRKDLAPMKNSVLRADAEMERVIFDSHVRNRELRNSGYRSPATLIFKAISESDNVTESMVLKLLSHDLLVCQPCNESSLAQVLLSMAIRRGWSDLAIFLIDRGTATARRVSGVCWPSISAGYAYSLAPRLWSYLPMTPKSGPQVHAPHDQYTEGSKIDFFSDIYKSQAFSEIVCEMEERIYSTSTVAINEIIVICSALERLETSGAQDPDLIDLILSSMAAKGLRNPMFQKFLELWSKTKTWSRRGPFESALFHAVAHKNPHLEIVTDLLNAGFSPHWGTESQPYTPFQIALLENTDSRASQLLLDHGAVLGGSMYDESFLMKAVLEQRSFDKFVLLIKLGVSAEPKMLGRVTKGEGRENMTTTSLRNLYSNALSDLGLAEAPPPFMQNETEKSATGSTQYRLLEDTKDEEACSVSQSEAKSEGDEQSSGSTDNRLIRSKLSELGSPSFQVATYPKGWECHTGQTWEQVYGERRSVRYRGKRGQMKWDHKCRIRLRNIMYSLELEKSFQKECCQSTDLDTQDSLGATLLMNTCARKKPGLAANTLYFLGRDRVQGAIHQYDDNDMTAVHYAAAVGDVDALKVLLFPGNLFNRAVNVWRLQDELFLSRRLPSRPKGFKGKYSVSDCVPDSDGPPQPWLDIFEELPASTKDKIELPNITFSEWQLAGSESCLMPEKLSSREKNRTPLHEAASWGRLEAIEFLLSYSGIDAKICDVDASNKTSTAAIRSLLSQNPEAQVKGLYRDLEKVPDEFSSANNFTAVQGDVGDVNTLDFSGSDAVLMVLPPAYDGRDIVEHAQRISNNVKTAIEKARCVRRLVLLSSVGAEFSEGVGELKTNHISEQVLRTTDIPEIIIIRCSYFMENWTMSVETLKGPKPFFFSTITPLDFRIAMVAIRDIGEAMAAQLTRDWTPPNKPYIMELHGPEPYSPLDTQKAFSQALGRDVEIKAVEKEDLAEFYGKIFAPQIVNEWVEMSTCFLPGGIAEKDLSKLSGVDVIYGKTTLTEALRGATAELRK</sequence>
<evidence type="ECO:0000313" key="4">
    <source>
        <dbReference type="Proteomes" id="UP000573603"/>
    </source>
</evidence>
<dbReference type="AlphaFoldDB" id="A0A8H4ZWG9"/>
<dbReference type="PROSITE" id="PS50297">
    <property type="entry name" value="ANK_REP_REGION"/>
    <property type="match status" value="1"/>
</dbReference>
<dbReference type="Proteomes" id="UP000573603">
    <property type="component" value="Unassembled WGS sequence"/>
</dbReference>
<dbReference type="InterPro" id="IPR051604">
    <property type="entry name" value="Ergot_Alk_Oxidoreductase"/>
</dbReference>
<dbReference type="Gene3D" id="3.40.50.720">
    <property type="entry name" value="NAD(P)-binding Rossmann-like Domain"/>
    <property type="match status" value="1"/>
</dbReference>
<dbReference type="SMART" id="SM00248">
    <property type="entry name" value="ANK"/>
    <property type="match status" value="5"/>
</dbReference>
<gene>
    <name evidence="3" type="ORF">FANTH_1519</name>
</gene>
<dbReference type="InterPro" id="IPR002110">
    <property type="entry name" value="Ankyrin_rpt"/>
</dbReference>
<dbReference type="Gene3D" id="1.25.40.20">
    <property type="entry name" value="Ankyrin repeat-containing domain"/>
    <property type="match status" value="1"/>
</dbReference>
<dbReference type="SUPFAM" id="SSF51735">
    <property type="entry name" value="NAD(P)-binding Rossmann-fold domains"/>
    <property type="match status" value="1"/>
</dbReference>
<feature type="region of interest" description="Disordered" evidence="2">
    <location>
        <begin position="626"/>
        <end position="653"/>
    </location>
</feature>
<feature type="repeat" description="ANK" evidence="1">
    <location>
        <begin position="899"/>
        <end position="921"/>
    </location>
</feature>
<dbReference type="InterPro" id="IPR036291">
    <property type="entry name" value="NAD(P)-bd_dom_sf"/>
</dbReference>